<comment type="caution">
    <text evidence="3">The sequence shown here is derived from an EMBL/GenBank/DDBJ whole genome shotgun (WGS) entry which is preliminary data.</text>
</comment>
<evidence type="ECO:0000256" key="2">
    <source>
        <dbReference type="ARBA" id="ARBA00022679"/>
    </source>
</evidence>
<dbReference type="PANTHER" id="PTHR40627">
    <property type="entry name" value="INDOLE PRENYLTRANSFERASE TDIB-RELATED"/>
    <property type="match status" value="1"/>
</dbReference>
<reference evidence="3" key="1">
    <citation type="submission" date="2021-06" db="EMBL/GenBank/DDBJ databases">
        <title>Comparative genomics, transcriptomics and evolutionary studies reveal genomic signatures of adaptation to plant cell wall in hemibiotrophic fungi.</title>
        <authorList>
            <consortium name="DOE Joint Genome Institute"/>
            <person name="Baroncelli R."/>
            <person name="Diaz J.F."/>
            <person name="Benocci T."/>
            <person name="Peng M."/>
            <person name="Battaglia E."/>
            <person name="Haridas S."/>
            <person name="Andreopoulos W."/>
            <person name="Labutti K."/>
            <person name="Pangilinan J."/>
            <person name="Floch G.L."/>
            <person name="Makela M.R."/>
            <person name="Henrissat B."/>
            <person name="Grigoriev I.V."/>
            <person name="Crouch J.A."/>
            <person name="De Vries R.P."/>
            <person name="Sukno S.A."/>
            <person name="Thon M.R."/>
        </authorList>
    </citation>
    <scope>NUCLEOTIDE SEQUENCE</scope>
    <source>
        <strain evidence="3">MAFF235873</strain>
    </source>
</reference>
<name>A0AAD9HM35_9PEZI</name>
<dbReference type="Proteomes" id="UP001232148">
    <property type="component" value="Unassembled WGS sequence"/>
</dbReference>
<dbReference type="GO" id="GO:0016765">
    <property type="term" value="F:transferase activity, transferring alkyl or aryl (other than methyl) groups"/>
    <property type="evidence" value="ECO:0007669"/>
    <property type="project" value="InterPro"/>
</dbReference>
<proteinExistence type="inferred from homology"/>
<evidence type="ECO:0000256" key="1">
    <source>
        <dbReference type="ARBA" id="ARBA00010209"/>
    </source>
</evidence>
<dbReference type="Pfam" id="PF11991">
    <property type="entry name" value="Trp_DMAT"/>
    <property type="match status" value="2"/>
</dbReference>
<dbReference type="PANTHER" id="PTHR40627:SF4">
    <property type="entry name" value="PRENYLTRANSFERASE ASQH1-RELATED"/>
    <property type="match status" value="1"/>
</dbReference>
<dbReference type="EMBL" id="MU842847">
    <property type="protein sequence ID" value="KAK2030752.1"/>
    <property type="molecule type" value="Genomic_DNA"/>
</dbReference>
<dbReference type="AlphaFoldDB" id="A0AAD9HM35"/>
<gene>
    <name evidence="3" type="ORF">LX32DRAFT_662279</name>
</gene>
<comment type="similarity">
    <text evidence="1">Belongs to the tryptophan dimethylallyltransferase family.</text>
</comment>
<sequence length="324" mass="35847">MALVTIAKNFETKGDVLPRSSLKHVQRERAPHLCVFCDVVVPSFGIPTPKAKIKPLLPTMGRLWSRLVVLPRATTAVIRYTFETLGDTAGSAEDPVPRKIGRSLKPIFTHLSSDVDLQWYKQVMKERFVTPEEAVAARQNMPPHFERRRGGTASDLAFALIPKLQSFGDELAATARKLQKYLAACKELCLVEMMVIDCIDLIKASVKIYARGLSNSKSVLADVFTLGGTQTDEAILKGVETAEKTCHRLLEEPQRINIKAHLPWGHGQTARISDAQTIENFTQVLSNLDMCKSAEKFHRGALATAELPGGDYTKPGGLFYVSHH</sequence>
<dbReference type="GO" id="GO:0009820">
    <property type="term" value="P:alkaloid metabolic process"/>
    <property type="evidence" value="ECO:0007669"/>
    <property type="project" value="InterPro"/>
</dbReference>
<dbReference type="InterPro" id="IPR017795">
    <property type="entry name" value="ABBA_NscD-like"/>
</dbReference>
<keyword evidence="4" id="KW-1185">Reference proteome</keyword>
<organism evidence="3 4">
    <name type="scientific">Colletotrichum zoysiae</name>
    <dbReference type="NCBI Taxonomy" id="1216348"/>
    <lineage>
        <taxon>Eukaryota</taxon>
        <taxon>Fungi</taxon>
        <taxon>Dikarya</taxon>
        <taxon>Ascomycota</taxon>
        <taxon>Pezizomycotina</taxon>
        <taxon>Sordariomycetes</taxon>
        <taxon>Hypocreomycetidae</taxon>
        <taxon>Glomerellales</taxon>
        <taxon>Glomerellaceae</taxon>
        <taxon>Colletotrichum</taxon>
        <taxon>Colletotrichum graminicola species complex</taxon>
    </lineage>
</organism>
<keyword evidence="2" id="KW-0808">Transferase</keyword>
<accession>A0AAD9HM35</accession>
<evidence type="ECO:0000313" key="4">
    <source>
        <dbReference type="Proteomes" id="UP001232148"/>
    </source>
</evidence>
<protein>
    <submittedName>
        <fullName evidence="3">Uncharacterized protein</fullName>
    </submittedName>
</protein>
<evidence type="ECO:0000313" key="3">
    <source>
        <dbReference type="EMBL" id="KAK2030752.1"/>
    </source>
</evidence>